<dbReference type="AlphaFoldDB" id="A0A9D4M7G9"/>
<comment type="caution">
    <text evidence="2">The sequence shown here is derived from an EMBL/GenBank/DDBJ whole genome shotgun (WGS) entry which is preliminary data.</text>
</comment>
<dbReference type="EMBL" id="JAIWYP010000002">
    <property type="protein sequence ID" value="KAH3871583.1"/>
    <property type="molecule type" value="Genomic_DNA"/>
</dbReference>
<reference evidence="2" key="2">
    <citation type="submission" date="2020-11" db="EMBL/GenBank/DDBJ databases">
        <authorList>
            <person name="McCartney M.A."/>
            <person name="Auch B."/>
            <person name="Kono T."/>
            <person name="Mallez S."/>
            <person name="Becker A."/>
            <person name="Gohl D.M."/>
            <person name="Silverstein K.A.T."/>
            <person name="Koren S."/>
            <person name="Bechman K.B."/>
            <person name="Herman A."/>
            <person name="Abrahante J.E."/>
            <person name="Garbe J."/>
        </authorList>
    </citation>
    <scope>NUCLEOTIDE SEQUENCE</scope>
    <source>
        <strain evidence="2">Duluth1</strain>
        <tissue evidence="2">Whole animal</tissue>
    </source>
</reference>
<evidence type="ECO:0000313" key="2">
    <source>
        <dbReference type="EMBL" id="KAH3871583.1"/>
    </source>
</evidence>
<keyword evidence="3" id="KW-1185">Reference proteome</keyword>
<name>A0A9D4M7G9_DREPO</name>
<evidence type="ECO:0000256" key="1">
    <source>
        <dbReference type="SAM" id="MobiDB-lite"/>
    </source>
</evidence>
<organism evidence="2 3">
    <name type="scientific">Dreissena polymorpha</name>
    <name type="common">Zebra mussel</name>
    <name type="synonym">Mytilus polymorpha</name>
    <dbReference type="NCBI Taxonomy" id="45954"/>
    <lineage>
        <taxon>Eukaryota</taxon>
        <taxon>Metazoa</taxon>
        <taxon>Spiralia</taxon>
        <taxon>Lophotrochozoa</taxon>
        <taxon>Mollusca</taxon>
        <taxon>Bivalvia</taxon>
        <taxon>Autobranchia</taxon>
        <taxon>Heteroconchia</taxon>
        <taxon>Euheterodonta</taxon>
        <taxon>Imparidentia</taxon>
        <taxon>Neoheterodontei</taxon>
        <taxon>Myida</taxon>
        <taxon>Dreissenoidea</taxon>
        <taxon>Dreissenidae</taxon>
        <taxon>Dreissena</taxon>
    </lineage>
</organism>
<accession>A0A9D4M7G9</accession>
<protein>
    <submittedName>
        <fullName evidence="2">Uncharacterized protein</fullName>
    </submittedName>
</protein>
<gene>
    <name evidence="2" type="ORF">DPMN_034788</name>
</gene>
<reference evidence="2" key="1">
    <citation type="journal article" date="2019" name="bioRxiv">
        <title>The Genome of the Zebra Mussel, Dreissena polymorpha: A Resource for Invasive Species Research.</title>
        <authorList>
            <person name="McCartney M.A."/>
            <person name="Auch B."/>
            <person name="Kono T."/>
            <person name="Mallez S."/>
            <person name="Zhang Y."/>
            <person name="Obille A."/>
            <person name="Becker A."/>
            <person name="Abrahante J.E."/>
            <person name="Garbe J."/>
            <person name="Badalamenti J.P."/>
            <person name="Herman A."/>
            <person name="Mangelson H."/>
            <person name="Liachko I."/>
            <person name="Sullivan S."/>
            <person name="Sone E.D."/>
            <person name="Koren S."/>
            <person name="Silverstein K.A.T."/>
            <person name="Beckman K.B."/>
            <person name="Gohl D.M."/>
        </authorList>
    </citation>
    <scope>NUCLEOTIDE SEQUENCE</scope>
    <source>
        <strain evidence="2">Duluth1</strain>
        <tissue evidence="2">Whole animal</tissue>
    </source>
</reference>
<sequence length="383" mass="44888">MVIHVYVATVEQFCTLPGVDESLAVQLIKLRNRHGSLNMLLMSQVLGFWTENLMGHVDFNSEEELSTVRRTPLERLGLSEDMSMKSVATSQRSSNKTGGIPVSFMAQLDEMDCRYKAMEEQINLKISRVSARLHAVPEVKPKLHVEQSSSDQTINQNVSNHKDLVFTSLTGHCQDPIVQLKFNDEANYKKMEWHAHRKMLSPIRPSQNVIDYHENTYQQRDHMEMKPSIFNQGQRGMDYHDRVNNLPHQQEQQKRVHAMHQEERGMYMYYPDETRYQQHQEIVPGEPTYQSTQRQERRRLGAAYTVDTDHARDHSRSRAYDYSPKRGMPRHQPNNLRYDGCTNWLSFKQKFESYCAVNRWSDSECRDYLNWCLEGKALWTTSP</sequence>
<evidence type="ECO:0000313" key="3">
    <source>
        <dbReference type="Proteomes" id="UP000828390"/>
    </source>
</evidence>
<feature type="region of interest" description="Disordered" evidence="1">
    <location>
        <begin position="315"/>
        <end position="334"/>
    </location>
</feature>
<proteinExistence type="predicted"/>
<dbReference type="Proteomes" id="UP000828390">
    <property type="component" value="Unassembled WGS sequence"/>
</dbReference>